<dbReference type="Pfam" id="PF01135">
    <property type="entry name" value="PCMT"/>
    <property type="match status" value="1"/>
</dbReference>
<gene>
    <name evidence="1" type="ORF">SAMN04487859_11050</name>
</gene>
<evidence type="ECO:0000313" key="2">
    <source>
        <dbReference type="Proteomes" id="UP000198599"/>
    </source>
</evidence>
<organism evidence="1 2">
    <name type="scientific">Roseovarius lutimaris</name>
    <dbReference type="NCBI Taxonomy" id="1005928"/>
    <lineage>
        <taxon>Bacteria</taxon>
        <taxon>Pseudomonadati</taxon>
        <taxon>Pseudomonadota</taxon>
        <taxon>Alphaproteobacteria</taxon>
        <taxon>Rhodobacterales</taxon>
        <taxon>Roseobacteraceae</taxon>
        <taxon>Roseovarius</taxon>
    </lineage>
</organism>
<dbReference type="Proteomes" id="UP000198599">
    <property type="component" value="Unassembled WGS sequence"/>
</dbReference>
<protein>
    <submittedName>
        <fullName evidence="1">Methyltransferase, FkbM family</fullName>
    </submittedName>
</protein>
<dbReference type="EMBL" id="FOVP01000010">
    <property type="protein sequence ID" value="SFN86452.1"/>
    <property type="molecule type" value="Genomic_DNA"/>
</dbReference>
<dbReference type="InterPro" id="IPR006342">
    <property type="entry name" value="FkbM_mtfrase"/>
</dbReference>
<reference evidence="2" key="1">
    <citation type="submission" date="2016-10" db="EMBL/GenBank/DDBJ databases">
        <authorList>
            <person name="Varghese N."/>
            <person name="Submissions S."/>
        </authorList>
    </citation>
    <scope>NUCLEOTIDE SEQUENCE [LARGE SCALE GENOMIC DNA]</scope>
    <source>
        <strain evidence="2">DSM 28463</strain>
    </source>
</reference>
<dbReference type="NCBIfam" id="TIGR01444">
    <property type="entry name" value="fkbM_fam"/>
    <property type="match status" value="1"/>
</dbReference>
<evidence type="ECO:0000313" key="1">
    <source>
        <dbReference type="EMBL" id="SFN86452.1"/>
    </source>
</evidence>
<dbReference type="STRING" id="1005928.SAMN04487859_11050"/>
<dbReference type="GO" id="GO:0008168">
    <property type="term" value="F:methyltransferase activity"/>
    <property type="evidence" value="ECO:0007669"/>
    <property type="project" value="UniProtKB-KW"/>
</dbReference>
<dbReference type="RefSeq" id="WP_092838005.1">
    <property type="nucleotide sequence ID" value="NZ_FOVP01000010.1"/>
</dbReference>
<dbReference type="OrthoDB" id="456767at2"/>
<keyword evidence="1" id="KW-0808">Transferase</keyword>
<accession>A0A1I5CHZ0</accession>
<dbReference type="CDD" id="cd02440">
    <property type="entry name" value="AdoMet_MTases"/>
    <property type="match status" value="1"/>
</dbReference>
<name>A0A1I5CHZ0_9RHOB</name>
<dbReference type="GO" id="GO:0032259">
    <property type="term" value="P:methylation"/>
    <property type="evidence" value="ECO:0007669"/>
    <property type="project" value="UniProtKB-KW"/>
</dbReference>
<dbReference type="Gene3D" id="3.40.50.150">
    <property type="entry name" value="Vaccinia Virus protein VP39"/>
    <property type="match status" value="1"/>
</dbReference>
<dbReference type="SUPFAM" id="SSF53335">
    <property type="entry name" value="S-adenosyl-L-methionine-dependent methyltransferases"/>
    <property type="match status" value="1"/>
</dbReference>
<dbReference type="AlphaFoldDB" id="A0A1I5CHZ0"/>
<proteinExistence type="predicted"/>
<keyword evidence="2" id="KW-1185">Reference proteome</keyword>
<sequence>MAEFEIEGIHLSVPDEMLNPKLSGKLSTGGYEAHEAHAARMRLREGQRVLELGSGIGYIASVCASITGPENVTTVEGNPSMLPVIKSNLERNGFGAVTVLHGAVGGMKSGADPIEFDNKKTFWAARIADVDTAPDAVVSVPHLGLGDLLVTCRPHVVIMDIEGAEEHLFDAPWPGFVRSVMMELHPGRYSDVVIKRIVDCMSESGLTYDPGPSRGRILGFRRVRDR</sequence>
<dbReference type="InterPro" id="IPR029063">
    <property type="entry name" value="SAM-dependent_MTases_sf"/>
</dbReference>
<keyword evidence="1" id="KW-0489">Methyltransferase</keyword>